<dbReference type="InterPro" id="IPR048304">
    <property type="entry name" value="UbiD_Rift_dom"/>
</dbReference>
<name>A0A518BXD6_9BACT</name>
<evidence type="ECO:0000259" key="3">
    <source>
        <dbReference type="Pfam" id="PF20696"/>
    </source>
</evidence>
<dbReference type="Pfam" id="PF20695">
    <property type="entry name" value="UbiD_N"/>
    <property type="match status" value="1"/>
</dbReference>
<dbReference type="SUPFAM" id="SSF143968">
    <property type="entry name" value="UbiD C-terminal domain-like"/>
    <property type="match status" value="1"/>
</dbReference>
<dbReference type="AlphaFoldDB" id="A0A518BXD6"/>
<sequence length="564" mass="61458">MPYSDLQEFVEALDRAGELRRVTPEVSPILEVTEITDRVSKSACARASEHAAAFDAGHAGLGGHALLFENVAGASMPLGMNLYGSYRRMEMAFGCEDVGFEGVAAKIGALVKPEPPTTIWGKVKKGLELAKIASLPPKVVRSGRCQEVVKQGGEIDLFELPVIKCWPGDGDPTSCGYPWSAERSGTAKGQGRYITLSGVYTIHPDDAGKAEGKPRPSRNIGMYRAQLIDRDHCAMHWHVHHDGARHWRAWQAHNRRLGQPEAGMPAAIVLGGESVLPYAATAPLPPGVSELLMAGCLNGGSIPLVRCRTIDMHVPANAEIVIEGYVSTEAGPIGFDPRVKGPDGREPELGPGAVFEGPFGDHTGFYSLPDRYPVFTVTAVTHRRSPIYPATIVGLPPQEDYYLGKATERLFLPLLKILVPDIEDYHLPMFGAFHNCAFVKIRKSYPLQARRVMHAIWGAGQMAWTKSIVVVDETVDVHDEQAVLFHIAANCDPGRDLEIVNGPLDILDHAAPRLGAGHKIGFDATKKWPGEECGGHAVRSFPPILEMQEDVRRRVTERWGELGL</sequence>
<keyword evidence="5" id="KW-1185">Reference proteome</keyword>
<dbReference type="InterPro" id="IPR002830">
    <property type="entry name" value="UbiD"/>
</dbReference>
<dbReference type="PANTHER" id="PTHR30108">
    <property type="entry name" value="3-OCTAPRENYL-4-HYDROXYBENZOATE CARBOXY-LYASE-RELATED"/>
    <property type="match status" value="1"/>
</dbReference>
<feature type="domain" description="3-octaprenyl-4-hydroxybenzoate carboxy-lyase-like Rift-related" evidence="1">
    <location>
        <begin position="140"/>
        <end position="396"/>
    </location>
</feature>
<dbReference type="GO" id="GO:0005829">
    <property type="term" value="C:cytosol"/>
    <property type="evidence" value="ECO:0007669"/>
    <property type="project" value="TreeGrafter"/>
</dbReference>
<dbReference type="GO" id="GO:0006744">
    <property type="term" value="P:ubiquinone biosynthetic process"/>
    <property type="evidence" value="ECO:0007669"/>
    <property type="project" value="TreeGrafter"/>
</dbReference>
<dbReference type="EC" id="4.1.1.-" evidence="4"/>
<dbReference type="Pfam" id="PF20696">
    <property type="entry name" value="UbiD_C"/>
    <property type="match status" value="1"/>
</dbReference>
<dbReference type="KEGG" id="mcad:Pan265_14940"/>
<proteinExistence type="predicted"/>
<evidence type="ECO:0000313" key="4">
    <source>
        <dbReference type="EMBL" id="QDU71642.1"/>
    </source>
</evidence>
<feature type="domain" description="3-octaprenyl-4-hydroxybenzoate carboxy-lyase-like N-terminal" evidence="2">
    <location>
        <begin position="10"/>
        <end position="97"/>
    </location>
</feature>
<evidence type="ECO:0000313" key="5">
    <source>
        <dbReference type="Proteomes" id="UP000320386"/>
    </source>
</evidence>
<dbReference type="RefSeq" id="WP_145445782.1">
    <property type="nucleotide sequence ID" value="NZ_CP036280.1"/>
</dbReference>
<dbReference type="EMBL" id="CP036280">
    <property type="protein sequence ID" value="QDU71642.1"/>
    <property type="molecule type" value="Genomic_DNA"/>
</dbReference>
<protein>
    <submittedName>
        <fullName evidence="4">3-octaprenyl-4-hydroxybenzoate carboxy-lyase</fullName>
        <ecNumber evidence="4">4.1.1.-</ecNumber>
    </submittedName>
</protein>
<dbReference type="OrthoDB" id="9809841at2"/>
<dbReference type="GO" id="GO:0008694">
    <property type="term" value="F:4-hydroxy-3-polyprenylbenzoate decarboxylase activity"/>
    <property type="evidence" value="ECO:0007669"/>
    <property type="project" value="TreeGrafter"/>
</dbReference>
<dbReference type="PANTHER" id="PTHR30108:SF17">
    <property type="entry name" value="FERULIC ACID DECARBOXYLASE 1"/>
    <property type="match status" value="1"/>
</dbReference>
<keyword evidence="4" id="KW-0456">Lyase</keyword>
<reference evidence="4 5" key="1">
    <citation type="submission" date="2019-02" db="EMBL/GenBank/DDBJ databases">
        <title>Deep-cultivation of Planctomycetes and their phenomic and genomic characterization uncovers novel biology.</title>
        <authorList>
            <person name="Wiegand S."/>
            <person name="Jogler M."/>
            <person name="Boedeker C."/>
            <person name="Pinto D."/>
            <person name="Vollmers J."/>
            <person name="Rivas-Marin E."/>
            <person name="Kohn T."/>
            <person name="Peeters S.H."/>
            <person name="Heuer A."/>
            <person name="Rast P."/>
            <person name="Oberbeckmann S."/>
            <person name="Bunk B."/>
            <person name="Jeske O."/>
            <person name="Meyerdierks A."/>
            <person name="Storesund J.E."/>
            <person name="Kallscheuer N."/>
            <person name="Luecker S."/>
            <person name="Lage O.M."/>
            <person name="Pohl T."/>
            <person name="Merkel B.J."/>
            <person name="Hornburger P."/>
            <person name="Mueller R.-W."/>
            <person name="Bruemmer F."/>
            <person name="Labrenz M."/>
            <person name="Spormann A.M."/>
            <person name="Op den Camp H."/>
            <person name="Overmann J."/>
            <person name="Amann R."/>
            <person name="Jetten M.S.M."/>
            <person name="Mascher T."/>
            <person name="Medema M.H."/>
            <person name="Devos D.P."/>
            <person name="Kaster A.-K."/>
            <person name="Ovreas L."/>
            <person name="Rohde M."/>
            <person name="Galperin M.Y."/>
            <person name="Jogler C."/>
        </authorList>
    </citation>
    <scope>NUCLEOTIDE SEQUENCE [LARGE SCALE GENOMIC DNA]</scope>
    <source>
        <strain evidence="4 5">Pan265</strain>
    </source>
</reference>
<dbReference type="Pfam" id="PF01977">
    <property type="entry name" value="UbiD"/>
    <property type="match status" value="1"/>
</dbReference>
<accession>A0A518BXD6</accession>
<dbReference type="Gene3D" id="3.40.1670.10">
    <property type="entry name" value="UbiD C-terminal domain-like"/>
    <property type="match status" value="1"/>
</dbReference>
<evidence type="ECO:0000259" key="1">
    <source>
        <dbReference type="Pfam" id="PF01977"/>
    </source>
</evidence>
<dbReference type="Proteomes" id="UP000320386">
    <property type="component" value="Chromosome"/>
</dbReference>
<dbReference type="InterPro" id="IPR049383">
    <property type="entry name" value="UbiD-like_N"/>
</dbReference>
<gene>
    <name evidence="4" type="primary">ubiD</name>
    <name evidence="4" type="ORF">Pan265_14940</name>
</gene>
<feature type="domain" description="3-octaprenyl-4-hydroxybenzoate carboxy-lyase-like C-terminal" evidence="3">
    <location>
        <begin position="402"/>
        <end position="524"/>
    </location>
</feature>
<evidence type="ECO:0000259" key="2">
    <source>
        <dbReference type="Pfam" id="PF20695"/>
    </source>
</evidence>
<dbReference type="InterPro" id="IPR049381">
    <property type="entry name" value="UbiD-like_C"/>
</dbReference>
<dbReference type="SUPFAM" id="SSF50475">
    <property type="entry name" value="FMN-binding split barrel"/>
    <property type="match status" value="1"/>
</dbReference>
<organism evidence="4 5">
    <name type="scientific">Mucisphaera calidilacus</name>
    <dbReference type="NCBI Taxonomy" id="2527982"/>
    <lineage>
        <taxon>Bacteria</taxon>
        <taxon>Pseudomonadati</taxon>
        <taxon>Planctomycetota</taxon>
        <taxon>Phycisphaerae</taxon>
        <taxon>Phycisphaerales</taxon>
        <taxon>Phycisphaeraceae</taxon>
        <taxon>Mucisphaera</taxon>
    </lineage>
</organism>